<gene>
    <name evidence="2" type="ORF">RRG08_022381</name>
</gene>
<evidence type="ECO:0000313" key="2">
    <source>
        <dbReference type="EMBL" id="KAK3760974.1"/>
    </source>
</evidence>
<organism evidence="2 3">
    <name type="scientific">Elysia crispata</name>
    <name type="common">lettuce slug</name>
    <dbReference type="NCBI Taxonomy" id="231223"/>
    <lineage>
        <taxon>Eukaryota</taxon>
        <taxon>Metazoa</taxon>
        <taxon>Spiralia</taxon>
        <taxon>Lophotrochozoa</taxon>
        <taxon>Mollusca</taxon>
        <taxon>Gastropoda</taxon>
        <taxon>Heterobranchia</taxon>
        <taxon>Euthyneura</taxon>
        <taxon>Panpulmonata</taxon>
        <taxon>Sacoglossa</taxon>
        <taxon>Placobranchoidea</taxon>
        <taxon>Plakobranchidae</taxon>
        <taxon>Elysia</taxon>
    </lineage>
</organism>
<accession>A0AAE0Z188</accession>
<keyword evidence="3" id="KW-1185">Reference proteome</keyword>
<dbReference type="AlphaFoldDB" id="A0AAE0Z188"/>
<dbReference type="Proteomes" id="UP001283361">
    <property type="component" value="Unassembled WGS sequence"/>
</dbReference>
<comment type="caution">
    <text evidence="2">The sequence shown here is derived from an EMBL/GenBank/DDBJ whole genome shotgun (WGS) entry which is preliminary data.</text>
</comment>
<evidence type="ECO:0000256" key="1">
    <source>
        <dbReference type="SAM" id="MobiDB-lite"/>
    </source>
</evidence>
<protein>
    <submittedName>
        <fullName evidence="2">Uncharacterized protein</fullName>
    </submittedName>
</protein>
<sequence length="202" mass="22424">MGGEGRGRVGRSVTEKKVHLGRQDRIPRPRSPLVRLGGAANRAPDGASGGAPGGALGLLYQIHPMRRYRSKKKHREQYKFLALVFTPADDNEDDIFYGRALHHLTNWWPATSPGPVVLYARTSPKSIMEDSLARSVVLPGGDKPCPRGNNPMSITIVLFRWSVCVCVCVCVSATDRRHKSVCVNRYSDNKKTDKYKVVQIDI</sequence>
<reference evidence="2" key="1">
    <citation type="journal article" date="2023" name="G3 (Bethesda)">
        <title>A reference genome for the long-term kleptoplast-retaining sea slug Elysia crispata morphotype clarki.</title>
        <authorList>
            <person name="Eastman K.E."/>
            <person name="Pendleton A.L."/>
            <person name="Shaikh M.A."/>
            <person name="Suttiyut T."/>
            <person name="Ogas R."/>
            <person name="Tomko P."/>
            <person name="Gavelis G."/>
            <person name="Widhalm J.R."/>
            <person name="Wisecaver J.H."/>
        </authorList>
    </citation>
    <scope>NUCLEOTIDE SEQUENCE</scope>
    <source>
        <strain evidence="2">ECLA1</strain>
    </source>
</reference>
<dbReference type="EMBL" id="JAWDGP010004927">
    <property type="protein sequence ID" value="KAK3760974.1"/>
    <property type="molecule type" value="Genomic_DNA"/>
</dbReference>
<feature type="region of interest" description="Disordered" evidence="1">
    <location>
        <begin position="1"/>
        <end position="50"/>
    </location>
</feature>
<evidence type="ECO:0000313" key="3">
    <source>
        <dbReference type="Proteomes" id="UP001283361"/>
    </source>
</evidence>
<name>A0AAE0Z188_9GAST</name>
<proteinExistence type="predicted"/>
<feature type="compositionally biased region" description="Basic and acidic residues" evidence="1">
    <location>
        <begin position="13"/>
        <end position="27"/>
    </location>
</feature>